<dbReference type="InterPro" id="IPR050259">
    <property type="entry name" value="SDR"/>
</dbReference>
<dbReference type="CDD" id="cd05233">
    <property type="entry name" value="SDR_c"/>
    <property type="match status" value="1"/>
</dbReference>
<dbReference type="SUPFAM" id="SSF51735">
    <property type="entry name" value="NAD(P)-binding Rossmann-fold domains"/>
    <property type="match status" value="1"/>
</dbReference>
<dbReference type="OrthoDB" id="9803333at2"/>
<dbReference type="AlphaFoldDB" id="A0A0F4KU88"/>
<dbReference type="InterPro" id="IPR002347">
    <property type="entry name" value="SDR_fam"/>
</dbReference>
<protein>
    <submittedName>
        <fullName evidence="2">3-oxoacyl-[acyl-carrier protein] reductase</fullName>
    </submittedName>
</protein>
<dbReference type="PANTHER" id="PTHR42879:SF2">
    <property type="entry name" value="3-OXOACYL-[ACYL-CARRIER-PROTEIN] REDUCTASE FABG"/>
    <property type="match status" value="1"/>
</dbReference>
<dbReference type="EMBL" id="JXBZ01000008">
    <property type="protein sequence ID" value="KJY48781.1"/>
    <property type="molecule type" value="Genomic_DNA"/>
</dbReference>
<reference evidence="2 3" key="1">
    <citation type="submission" date="2014-12" db="EMBL/GenBank/DDBJ databases">
        <title>Comparative genomics of the lactic acid bacteria isolated from the honey bee gut.</title>
        <authorList>
            <person name="Ellegaard K.M."/>
            <person name="Tamarit D."/>
            <person name="Javelind E."/>
            <person name="Olofsson T."/>
            <person name="Andersson S.G."/>
            <person name="Vasquez A."/>
        </authorList>
    </citation>
    <scope>NUCLEOTIDE SEQUENCE [LARGE SCALE GENOMIC DNA]</scope>
    <source>
        <strain evidence="2 3">Hon2</strain>
    </source>
</reference>
<evidence type="ECO:0000313" key="2">
    <source>
        <dbReference type="EMBL" id="KJY48781.1"/>
    </source>
</evidence>
<gene>
    <name evidence="2" type="primary">fabG</name>
    <name evidence="2" type="ORF">JG29_11920</name>
</gene>
<dbReference type="NCBIfam" id="NF047420">
    <property type="entry name" value="EF_P_mod_YmfI"/>
    <property type="match status" value="1"/>
</dbReference>
<sequence length="241" mass="26409">MKWALILGASGGIGQQISADLAKKGWSLYLQGNRHLERLKQKVKIWQQKYPQQDFLIISADFRQENSVDKVVESIFSLDALIAAQGATTYGLFSQLTSEKLTQLLNINVRIPLLIIQRLQGKLAHATAGRIILIGSVYGKHGSAMEVAYSMTKGALSAFAKAYAQEIASLGITINVLAPGAVATAMLDQFSPANLEDLRTQIPTGRLAQGQDISYWVQILLNKKSQYLTGQTLYITGGWLE</sequence>
<dbReference type="PANTHER" id="PTHR42879">
    <property type="entry name" value="3-OXOACYL-(ACYL-CARRIER-PROTEIN) REDUCTASE"/>
    <property type="match status" value="1"/>
</dbReference>
<dbReference type="Gene3D" id="3.40.50.720">
    <property type="entry name" value="NAD(P)-binding Rossmann-like Domain"/>
    <property type="match status" value="1"/>
</dbReference>
<dbReference type="PROSITE" id="PS00061">
    <property type="entry name" value="ADH_SHORT"/>
    <property type="match status" value="1"/>
</dbReference>
<dbReference type="STRING" id="1218508.JG29_11920"/>
<keyword evidence="3" id="KW-1185">Reference proteome</keyword>
<dbReference type="HOGENOM" id="CLU_010194_1_3_9"/>
<comment type="similarity">
    <text evidence="1">Belongs to the short-chain dehydrogenases/reductases (SDR) family.</text>
</comment>
<organism evidence="2 3">
    <name type="scientific">Bombilactobacillus mellis</name>
    <dbReference type="NCBI Taxonomy" id="1218508"/>
    <lineage>
        <taxon>Bacteria</taxon>
        <taxon>Bacillati</taxon>
        <taxon>Bacillota</taxon>
        <taxon>Bacilli</taxon>
        <taxon>Lactobacillales</taxon>
        <taxon>Lactobacillaceae</taxon>
        <taxon>Bombilactobacillus</taxon>
    </lineage>
</organism>
<dbReference type="GO" id="GO:0032787">
    <property type="term" value="P:monocarboxylic acid metabolic process"/>
    <property type="evidence" value="ECO:0007669"/>
    <property type="project" value="UniProtKB-ARBA"/>
</dbReference>
<comment type="caution">
    <text evidence="2">The sequence shown here is derived from an EMBL/GenBank/DDBJ whole genome shotgun (WGS) entry which is preliminary data.</text>
</comment>
<dbReference type="RefSeq" id="WP_045923038.1">
    <property type="nucleotide sequence ID" value="NZ_JBHTHW010000008.1"/>
</dbReference>
<dbReference type="InterPro" id="IPR036291">
    <property type="entry name" value="NAD(P)-bd_dom_sf"/>
</dbReference>
<accession>A0A0F4KU88</accession>
<name>A0A0F4KU88_9LACO</name>
<dbReference type="PRINTS" id="PR00081">
    <property type="entry name" value="GDHRDH"/>
</dbReference>
<dbReference type="Proteomes" id="UP000033695">
    <property type="component" value="Unassembled WGS sequence"/>
</dbReference>
<evidence type="ECO:0000256" key="1">
    <source>
        <dbReference type="ARBA" id="ARBA00006484"/>
    </source>
</evidence>
<dbReference type="Pfam" id="PF00106">
    <property type="entry name" value="adh_short"/>
    <property type="match status" value="1"/>
</dbReference>
<proteinExistence type="inferred from homology"/>
<evidence type="ECO:0000313" key="3">
    <source>
        <dbReference type="Proteomes" id="UP000033695"/>
    </source>
</evidence>
<dbReference type="PATRIC" id="fig|1218508.4.peg.1180"/>
<dbReference type="InterPro" id="IPR020904">
    <property type="entry name" value="Sc_DH/Rdtase_CS"/>
</dbReference>